<evidence type="ECO:0000256" key="13">
    <source>
        <dbReference type="SAM" id="SignalP"/>
    </source>
</evidence>
<dbReference type="STRING" id="79200.A0A162A0P4"/>
<keyword evidence="8 11" id="KW-0408">Iron</keyword>
<evidence type="ECO:0000256" key="6">
    <source>
        <dbReference type="ARBA" id="ARBA00022989"/>
    </source>
</evidence>
<name>A0A162A0P4_DAUCS</name>
<dbReference type="FunFam" id="1.10.630.10:FF:000029">
    <property type="entry name" value="Cytochrome P450 734A1"/>
    <property type="match status" value="2"/>
</dbReference>
<evidence type="ECO:0000256" key="10">
    <source>
        <dbReference type="ARBA" id="ARBA00023136"/>
    </source>
</evidence>
<keyword evidence="9" id="KW-0503">Monooxygenase</keyword>
<evidence type="ECO:0000256" key="3">
    <source>
        <dbReference type="ARBA" id="ARBA00022617"/>
    </source>
</evidence>
<evidence type="ECO:0000256" key="11">
    <source>
        <dbReference type="PIRSR" id="PIRSR602401-1"/>
    </source>
</evidence>
<keyword evidence="4 12" id="KW-0812">Transmembrane</keyword>
<evidence type="ECO:0008006" key="15">
    <source>
        <dbReference type="Google" id="ProtNLM"/>
    </source>
</evidence>
<evidence type="ECO:0000256" key="5">
    <source>
        <dbReference type="ARBA" id="ARBA00022723"/>
    </source>
</evidence>
<dbReference type="GO" id="GO:0004497">
    <property type="term" value="F:monooxygenase activity"/>
    <property type="evidence" value="ECO:0007669"/>
    <property type="project" value="UniProtKB-KW"/>
</dbReference>
<dbReference type="Pfam" id="PF00067">
    <property type="entry name" value="p450"/>
    <property type="match status" value="2"/>
</dbReference>
<evidence type="ECO:0000256" key="7">
    <source>
        <dbReference type="ARBA" id="ARBA00023002"/>
    </source>
</evidence>
<dbReference type="InterPro" id="IPR001128">
    <property type="entry name" value="Cyt_P450"/>
</dbReference>
<dbReference type="InterPro" id="IPR050665">
    <property type="entry name" value="Cytochrome_P450_Monooxygen"/>
</dbReference>
<dbReference type="PANTHER" id="PTHR24282:SF273">
    <property type="entry name" value="CYTOCHROME P450 CYP72A219-LIKE"/>
    <property type="match status" value="1"/>
</dbReference>
<dbReference type="PROSITE" id="PS00086">
    <property type="entry name" value="CYTOCHROME_P450"/>
    <property type="match status" value="2"/>
</dbReference>
<reference evidence="14" key="1">
    <citation type="journal article" date="2016" name="Nat. Genet.">
        <title>A high-quality carrot genome assembly provides new insights into carotenoid accumulation and asterid genome evolution.</title>
        <authorList>
            <person name="Iorizzo M."/>
            <person name="Ellison S."/>
            <person name="Senalik D."/>
            <person name="Zeng P."/>
            <person name="Satapoomin P."/>
            <person name="Huang J."/>
            <person name="Bowman M."/>
            <person name="Iovene M."/>
            <person name="Sanseverino W."/>
            <person name="Cavagnaro P."/>
            <person name="Yildiz M."/>
            <person name="Macko-Podgorni A."/>
            <person name="Moranska E."/>
            <person name="Grzebelus E."/>
            <person name="Grzebelus D."/>
            <person name="Ashrafi H."/>
            <person name="Zheng Z."/>
            <person name="Cheng S."/>
            <person name="Spooner D."/>
            <person name="Van Deynze A."/>
            <person name="Simon P."/>
        </authorList>
    </citation>
    <scope>NUCLEOTIDE SEQUENCE [LARGE SCALE GENOMIC DNA]</scope>
    <source>
        <tissue evidence="14">Leaf</tissue>
    </source>
</reference>
<evidence type="ECO:0000256" key="9">
    <source>
        <dbReference type="ARBA" id="ARBA00023033"/>
    </source>
</evidence>
<dbReference type="SUPFAM" id="SSF48264">
    <property type="entry name" value="Cytochrome P450"/>
    <property type="match status" value="2"/>
</dbReference>
<evidence type="ECO:0000256" key="1">
    <source>
        <dbReference type="ARBA" id="ARBA00004370"/>
    </source>
</evidence>
<feature type="chain" id="PRO_5007831260" description="Cytochrome P450" evidence="13">
    <location>
        <begin position="25"/>
        <end position="1015"/>
    </location>
</feature>
<dbReference type="PRINTS" id="PR00463">
    <property type="entry name" value="EP450I"/>
</dbReference>
<dbReference type="GO" id="GO:0005506">
    <property type="term" value="F:iron ion binding"/>
    <property type="evidence" value="ECO:0007669"/>
    <property type="project" value="InterPro"/>
</dbReference>
<gene>
    <name evidence="14" type="ORF">DCAR_017575</name>
</gene>
<sequence>MAYKFVMHFTLLLTLPALLSHTYTKDMELKLVIAAIFLGAILWTWRVLTWVWLRPKKVENMLREQGLSGNSYRLLYGDTKEIKHMAELANSYPINICDDILPRVLPFHHHIVKTYGKSSFSWIGPVARVNILEPELIKEILMNNTDFKKPTPNPLAKFLVSGLSGYEDEKWSKHRKIINPAFHVDKLEAHGNSSAVCELNVHPYIEALTSDVISRTAFGSSYTEGRRIHQLQKEQAQLTVQVLQSVYIPGWSYLPTRRNRRLKEINSQLKCLFKDITEKREKTMNLGEDDKDGGLLSLLMKTSRKEIQENGDNSNLGMNTSEIIEECKTFYFAGQESTSNLLTWTMILLSIYPNWQVHAREEVFQVFGTRQPDYEGLSRLKIVTMILYEVLRLYPPATIFTRVIYKETKLGQMTLPPGVQFLLPVLLVHHDTEIWGEDAKEFKPDRFSQGISKATNNRISFFPFSWGPRICIGSNFAMLEAKIFIAMESDIISALKMDAKAISLLSSIAISVVILVIVTVTKKVVNKVWLKPKQLEKFLKAQGFKGNPYRILLGDMGDYVRVTKAEQPKEIKLCGDVSQHALPYIHYIVKKYGKANSYMWWGPEPRLNILDPELIKEIMSKSNVFRKPYPNPIGEIITGGLLTAEDEKWTRHRKLISPAFHVDKLKNMLPAMHLSFQEMLKKWEELVSATGSAEVDVWPYLEDMSGDVISRTAFGSNHEEGRKIFLLQKEQAHLAIHLAWVSFIPGWRYIPTKACRRMNEVCTELQVSIKSIIRKRELAKQRGEANNDDDLLGILTESNSKEIEERGIGMSIQEVIDECKLFYFAGSETTSNLLVWTMVLLSAHKEWQTSAREEVLKAFGSKKPDYDGINYLKTVSMILQEVLRLYPPAAMLIRAIPKEAQLGNMNFPGGIGFVLPILLLHYDTDIWGSNAHEFKPERFSQGIFSATKGRFSYMPFGGGPRICIGQNFAMVEAKMALAMILQQFSFELSPSYAHAPFQIITLQPQHGAKIILHKL</sequence>
<dbReference type="OMA" id="HSEGIGK"/>
<evidence type="ECO:0000313" key="14">
    <source>
        <dbReference type="EMBL" id="KZM94332.1"/>
    </source>
</evidence>
<proteinExistence type="inferred from homology"/>
<dbReference type="Gene3D" id="1.10.630.10">
    <property type="entry name" value="Cytochrome P450"/>
    <property type="match status" value="2"/>
</dbReference>
<dbReference type="GO" id="GO:0016020">
    <property type="term" value="C:membrane"/>
    <property type="evidence" value="ECO:0007669"/>
    <property type="project" value="UniProtKB-SubCell"/>
</dbReference>
<keyword evidence="10 12" id="KW-0472">Membrane</keyword>
<dbReference type="PANTHER" id="PTHR24282">
    <property type="entry name" value="CYTOCHROME P450 FAMILY MEMBER"/>
    <property type="match status" value="1"/>
</dbReference>
<dbReference type="InterPro" id="IPR036396">
    <property type="entry name" value="Cyt_P450_sf"/>
</dbReference>
<dbReference type="InterPro" id="IPR002401">
    <property type="entry name" value="Cyt_P450_E_grp-I"/>
</dbReference>
<keyword evidence="6 12" id="KW-1133">Transmembrane helix</keyword>
<comment type="cofactor">
    <cofactor evidence="11">
        <name>heme</name>
        <dbReference type="ChEBI" id="CHEBI:30413"/>
    </cofactor>
</comment>
<keyword evidence="3 11" id="KW-0349">Heme</keyword>
<evidence type="ECO:0000256" key="2">
    <source>
        <dbReference type="ARBA" id="ARBA00010617"/>
    </source>
</evidence>
<evidence type="ECO:0000256" key="4">
    <source>
        <dbReference type="ARBA" id="ARBA00022692"/>
    </source>
</evidence>
<evidence type="ECO:0000256" key="12">
    <source>
        <dbReference type="SAM" id="Phobius"/>
    </source>
</evidence>
<feature type="binding site" description="axial binding residue" evidence="11">
    <location>
        <position position="963"/>
    </location>
    <ligand>
        <name>heme</name>
        <dbReference type="ChEBI" id="CHEBI:30413"/>
    </ligand>
    <ligandPart>
        <name>Fe</name>
        <dbReference type="ChEBI" id="CHEBI:18248"/>
    </ligandPart>
</feature>
<accession>A0A162A0P4</accession>
<dbReference type="AlphaFoldDB" id="A0A162A0P4"/>
<feature type="transmembrane region" description="Helical" evidence="12">
    <location>
        <begin position="34"/>
        <end position="53"/>
    </location>
</feature>
<protein>
    <recommendedName>
        <fullName evidence="15">Cytochrome P450</fullName>
    </recommendedName>
</protein>
<comment type="caution">
    <text evidence="14">The sequence shown here is derived from an EMBL/GenBank/DDBJ whole genome shotgun (WGS) entry which is preliminary data.</text>
</comment>
<dbReference type="Gramene" id="KZM94332">
    <property type="protein sequence ID" value="KZM94332"/>
    <property type="gene ID" value="DCAR_017575"/>
</dbReference>
<dbReference type="InterPro" id="IPR017972">
    <property type="entry name" value="Cyt_P450_CS"/>
</dbReference>
<dbReference type="GO" id="GO:0016705">
    <property type="term" value="F:oxidoreductase activity, acting on paired donors, with incorporation or reduction of molecular oxygen"/>
    <property type="evidence" value="ECO:0007669"/>
    <property type="project" value="InterPro"/>
</dbReference>
<evidence type="ECO:0000256" key="8">
    <source>
        <dbReference type="ARBA" id="ARBA00023004"/>
    </source>
</evidence>
<dbReference type="EMBL" id="LNRQ01000005">
    <property type="protein sequence ID" value="KZM94332.1"/>
    <property type="molecule type" value="Genomic_DNA"/>
</dbReference>
<feature type="signal peptide" evidence="13">
    <location>
        <begin position="1"/>
        <end position="24"/>
    </location>
</feature>
<dbReference type="GO" id="GO:0020037">
    <property type="term" value="F:heme binding"/>
    <property type="evidence" value="ECO:0007669"/>
    <property type="project" value="InterPro"/>
</dbReference>
<comment type="similarity">
    <text evidence="2">Belongs to the cytochrome P450 family.</text>
</comment>
<keyword evidence="5 11" id="KW-0479">Metal-binding</keyword>
<keyword evidence="13" id="KW-0732">Signal</keyword>
<organism evidence="14">
    <name type="scientific">Daucus carota subsp. sativus</name>
    <name type="common">Carrot</name>
    <dbReference type="NCBI Taxonomy" id="79200"/>
    <lineage>
        <taxon>Eukaryota</taxon>
        <taxon>Viridiplantae</taxon>
        <taxon>Streptophyta</taxon>
        <taxon>Embryophyta</taxon>
        <taxon>Tracheophyta</taxon>
        <taxon>Spermatophyta</taxon>
        <taxon>Magnoliopsida</taxon>
        <taxon>eudicotyledons</taxon>
        <taxon>Gunneridae</taxon>
        <taxon>Pentapetalae</taxon>
        <taxon>asterids</taxon>
        <taxon>campanulids</taxon>
        <taxon>Apiales</taxon>
        <taxon>Apiaceae</taxon>
        <taxon>Apioideae</taxon>
        <taxon>Scandiceae</taxon>
        <taxon>Daucinae</taxon>
        <taxon>Daucus</taxon>
        <taxon>Daucus sect. Daucus</taxon>
    </lineage>
</organism>
<dbReference type="PRINTS" id="PR00385">
    <property type="entry name" value="P450"/>
</dbReference>
<comment type="subcellular location">
    <subcellularLocation>
        <location evidence="1">Membrane</location>
    </subcellularLocation>
</comment>
<keyword evidence="7" id="KW-0560">Oxidoreductase</keyword>